<dbReference type="EMBL" id="AP018907">
    <property type="protein sequence ID" value="BBF93389.1"/>
    <property type="molecule type" value="Genomic_DNA"/>
</dbReference>
<protein>
    <recommendedName>
        <fullName evidence="3">C1q domain-containing protein</fullName>
    </recommendedName>
</protein>
<name>A0A348G1F6_9HYPH</name>
<keyword evidence="2" id="KW-1185">Reference proteome</keyword>
<reference evidence="1 2" key="1">
    <citation type="submission" date="2018-08" db="EMBL/GenBank/DDBJ databases">
        <title>Complete genome sequencing of Blastochloris tepida GI.</title>
        <authorList>
            <person name="Tsukatani Y."/>
            <person name="Mori H."/>
        </authorList>
    </citation>
    <scope>NUCLEOTIDE SEQUENCE [LARGE SCALE GENOMIC DNA]</scope>
    <source>
        <strain evidence="1 2">GI</strain>
    </source>
</reference>
<organism evidence="1 2">
    <name type="scientific">Blastochloris tepida</name>
    <dbReference type="NCBI Taxonomy" id="2233851"/>
    <lineage>
        <taxon>Bacteria</taxon>
        <taxon>Pseudomonadati</taxon>
        <taxon>Pseudomonadota</taxon>
        <taxon>Alphaproteobacteria</taxon>
        <taxon>Hyphomicrobiales</taxon>
        <taxon>Blastochloridaceae</taxon>
        <taxon>Blastochloris</taxon>
    </lineage>
</organism>
<dbReference type="OrthoDB" id="9793027at2"/>
<dbReference type="KEGG" id="blag:BLTE_20740"/>
<evidence type="ECO:0000313" key="2">
    <source>
        <dbReference type="Proteomes" id="UP000266934"/>
    </source>
</evidence>
<dbReference type="Proteomes" id="UP000266934">
    <property type="component" value="Chromosome"/>
</dbReference>
<accession>A0A348G1F6</accession>
<sequence length="269" mass="27993">MAGRTPAPGWQNQVNAEIVALWDRTPQALTVTAGTNDLVCSIDVAPPALLTGMTFLLTPLADNTGAMTVAIGGLAAVALCDAGGDAFTGGEMAAGRAELVTFDGTRLRKLTGGAGAENGGKLLAIWVDRKTLNTSGGTFTAGAQQTRALTYEDFNDLPGASLNTATGRFTLPAGSYTVKWRAPAYAVNRHKSSLYNYTNSTTVKEGSSGYCPSGASLDVSQGTAAIDIVASKEFEIRHICQTSQATTGLGVATNLGSYEYYTVVEIYSR</sequence>
<dbReference type="RefSeq" id="WP_126400130.1">
    <property type="nucleotide sequence ID" value="NZ_AP018907.1"/>
</dbReference>
<gene>
    <name evidence="1" type="ORF">BLTE_20740</name>
</gene>
<dbReference type="AlphaFoldDB" id="A0A348G1F6"/>
<evidence type="ECO:0008006" key="3">
    <source>
        <dbReference type="Google" id="ProtNLM"/>
    </source>
</evidence>
<proteinExistence type="predicted"/>
<evidence type="ECO:0000313" key="1">
    <source>
        <dbReference type="EMBL" id="BBF93389.1"/>
    </source>
</evidence>